<organism evidence="2">
    <name type="scientific">Oryza brachyantha</name>
    <name type="common">malo sina</name>
    <dbReference type="NCBI Taxonomy" id="4533"/>
    <lineage>
        <taxon>Eukaryota</taxon>
        <taxon>Viridiplantae</taxon>
        <taxon>Streptophyta</taxon>
        <taxon>Embryophyta</taxon>
        <taxon>Tracheophyta</taxon>
        <taxon>Spermatophyta</taxon>
        <taxon>Magnoliopsida</taxon>
        <taxon>Liliopsida</taxon>
        <taxon>Poales</taxon>
        <taxon>Poaceae</taxon>
        <taxon>BOP clade</taxon>
        <taxon>Oryzoideae</taxon>
        <taxon>Oryzeae</taxon>
        <taxon>Oryzinae</taxon>
        <taxon>Oryza</taxon>
    </lineage>
</organism>
<feature type="region of interest" description="Disordered" evidence="1">
    <location>
        <begin position="1"/>
        <end position="28"/>
    </location>
</feature>
<dbReference type="Proteomes" id="UP000006038">
    <property type="component" value="Unassembled WGS sequence"/>
</dbReference>
<evidence type="ECO:0000313" key="2">
    <source>
        <dbReference type="EnsemblPlants" id="OB02G38500.1"/>
    </source>
</evidence>
<dbReference type="AlphaFoldDB" id="J3LGT3"/>
<evidence type="ECO:0000256" key="1">
    <source>
        <dbReference type="SAM" id="MobiDB-lite"/>
    </source>
</evidence>
<sequence>MERQLAGAGLGAGDGAVRRESARPALPAREERVKLQLRRSAQGSSSSVVRLPVLLTAICSGGA</sequence>
<dbReference type="HOGENOM" id="CLU_2889402_0_0_1"/>
<keyword evidence="3" id="KW-1185">Reference proteome</keyword>
<protein>
    <submittedName>
        <fullName evidence="2">Uncharacterized protein</fullName>
    </submittedName>
</protein>
<proteinExistence type="predicted"/>
<accession>J3LGT3</accession>
<feature type="compositionally biased region" description="Basic and acidic residues" evidence="1">
    <location>
        <begin position="16"/>
        <end position="28"/>
    </location>
</feature>
<dbReference type="EnsemblPlants" id="OB02G38500.1">
    <property type="protein sequence ID" value="OB02G38500.1"/>
    <property type="gene ID" value="OB02G38500"/>
</dbReference>
<evidence type="ECO:0000313" key="3">
    <source>
        <dbReference type="Proteomes" id="UP000006038"/>
    </source>
</evidence>
<reference evidence="2" key="1">
    <citation type="submission" date="2013-04" db="UniProtKB">
        <authorList>
            <consortium name="EnsemblPlants"/>
        </authorList>
    </citation>
    <scope>IDENTIFICATION</scope>
</reference>
<dbReference type="Gramene" id="OB02G38500.1">
    <property type="protein sequence ID" value="OB02G38500.1"/>
    <property type="gene ID" value="OB02G38500"/>
</dbReference>
<name>J3LGT3_ORYBR</name>